<dbReference type="EMBL" id="LHPH01000001">
    <property type="protein sequence ID" value="KPH65481.1"/>
    <property type="molecule type" value="Genomic_DNA"/>
</dbReference>
<dbReference type="InterPro" id="IPR025255">
    <property type="entry name" value="DUF4202"/>
</dbReference>
<keyword evidence="2" id="KW-1185">Reference proteome</keyword>
<dbReference type="PANTHER" id="PTHR41729:SF1">
    <property type="entry name" value="GLUTAMYL-TRNA SYNTHETASE"/>
    <property type="match status" value="1"/>
</dbReference>
<evidence type="ECO:0000313" key="2">
    <source>
        <dbReference type="Proteomes" id="UP000037848"/>
    </source>
</evidence>
<dbReference type="AlphaFoldDB" id="A0A0N0M1Q0"/>
<dbReference type="PANTHER" id="PTHR41729">
    <property type="entry name" value="GLUTAMYL-TRNA SYNTHETASE"/>
    <property type="match status" value="1"/>
</dbReference>
<evidence type="ECO:0008006" key="3">
    <source>
        <dbReference type="Google" id="ProtNLM"/>
    </source>
</evidence>
<dbReference type="STRING" id="187330.AMS58_05710"/>
<gene>
    <name evidence="1" type="ORF">ADS77_00675</name>
</gene>
<accession>A0A0N0M1Q0</accession>
<evidence type="ECO:0000313" key="1">
    <source>
        <dbReference type="EMBL" id="KPH65481.1"/>
    </source>
</evidence>
<dbReference type="PATRIC" id="fig|187330.3.peg.141"/>
<protein>
    <recommendedName>
        <fullName evidence="3">DUF4202 domain-containing protein</fullName>
    </recommendedName>
</protein>
<comment type="caution">
    <text evidence="1">The sequence shown here is derived from an EMBL/GenBank/DDBJ whole genome shotgun (WGS) entry which is preliminary data.</text>
</comment>
<proteinExistence type="predicted"/>
<dbReference type="Pfam" id="PF13875">
    <property type="entry name" value="DUF4202"/>
    <property type="match status" value="1"/>
</dbReference>
<name>A0A0N0M1Q0_9GAMM</name>
<reference evidence="1 2" key="1">
    <citation type="submission" date="2015-08" db="EMBL/GenBank/DDBJ databases">
        <title>Draft Genome Sequence of Pseudoalteromonas porphyrae UCD-SED14.</title>
        <authorList>
            <person name="Coil D.A."/>
            <person name="Jospin G."/>
            <person name="Lee R.D."/>
            <person name="Eisen J.A."/>
        </authorList>
    </citation>
    <scope>NUCLEOTIDE SEQUENCE [LARGE SCALE GENOMIC DNA]</scope>
    <source>
        <strain evidence="1 2">UCD-SED14</strain>
    </source>
</reference>
<dbReference type="Proteomes" id="UP000037848">
    <property type="component" value="Unassembled WGS sequence"/>
</dbReference>
<organism evidence="1 2">
    <name type="scientific">Pseudoalteromonas porphyrae</name>
    <dbReference type="NCBI Taxonomy" id="187330"/>
    <lineage>
        <taxon>Bacteria</taxon>
        <taxon>Pseudomonadati</taxon>
        <taxon>Pseudomonadota</taxon>
        <taxon>Gammaproteobacteria</taxon>
        <taxon>Alteromonadales</taxon>
        <taxon>Pseudoalteromonadaceae</taxon>
        <taxon>Pseudoalteromonas</taxon>
    </lineage>
</organism>
<sequence>MTTRMFEHVIALIDEANSEDPNCEEFAGKNWPKERLYSERMTQMLNRFNVDADPLMHIAVRAQHIKRWCSPRSDFPMDKQGYHQWRSALYVFHAKTVVELMQQVGCSEVDQQRVYEAVAKKQIKRNPDSQLVEDIASLVFIEHYMWAFAQTKPDYDEQKWIGILQRTWQKMSIEAHEFVLGGHVILPQPLVPLIEKALSGK</sequence>